<organism evidence="2 3">
    <name type="scientific">Trifolium medium</name>
    <dbReference type="NCBI Taxonomy" id="97028"/>
    <lineage>
        <taxon>Eukaryota</taxon>
        <taxon>Viridiplantae</taxon>
        <taxon>Streptophyta</taxon>
        <taxon>Embryophyta</taxon>
        <taxon>Tracheophyta</taxon>
        <taxon>Spermatophyta</taxon>
        <taxon>Magnoliopsida</taxon>
        <taxon>eudicotyledons</taxon>
        <taxon>Gunneridae</taxon>
        <taxon>Pentapetalae</taxon>
        <taxon>rosids</taxon>
        <taxon>fabids</taxon>
        <taxon>Fabales</taxon>
        <taxon>Fabaceae</taxon>
        <taxon>Papilionoideae</taxon>
        <taxon>50 kb inversion clade</taxon>
        <taxon>NPAAA clade</taxon>
        <taxon>Hologalegina</taxon>
        <taxon>IRL clade</taxon>
        <taxon>Trifolieae</taxon>
        <taxon>Trifolium</taxon>
    </lineage>
</organism>
<feature type="compositionally biased region" description="Polar residues" evidence="1">
    <location>
        <begin position="91"/>
        <end position="105"/>
    </location>
</feature>
<feature type="region of interest" description="Disordered" evidence="1">
    <location>
        <begin position="84"/>
        <end position="105"/>
    </location>
</feature>
<dbReference type="EMBL" id="LXQA010037260">
    <property type="protein sequence ID" value="MCH98309.1"/>
    <property type="molecule type" value="Genomic_DNA"/>
</dbReference>
<reference evidence="2 3" key="1">
    <citation type="journal article" date="2018" name="Front. Plant Sci.">
        <title>Red Clover (Trifolium pratense) and Zigzag Clover (T. medium) - A Picture of Genomic Similarities and Differences.</title>
        <authorList>
            <person name="Dluhosova J."/>
            <person name="Istvanek J."/>
            <person name="Nedelnik J."/>
            <person name="Repkova J."/>
        </authorList>
    </citation>
    <scope>NUCLEOTIDE SEQUENCE [LARGE SCALE GENOMIC DNA]</scope>
    <source>
        <strain evidence="3">cv. 10/8</strain>
        <tissue evidence="2">Leaf</tissue>
    </source>
</reference>
<keyword evidence="3" id="KW-1185">Reference proteome</keyword>
<dbReference type="AlphaFoldDB" id="A0A392NGH5"/>
<evidence type="ECO:0000313" key="2">
    <source>
        <dbReference type="EMBL" id="MCH98309.1"/>
    </source>
</evidence>
<comment type="caution">
    <text evidence="2">The sequence shown here is derived from an EMBL/GenBank/DDBJ whole genome shotgun (WGS) entry which is preliminary data.</text>
</comment>
<dbReference type="Proteomes" id="UP000265520">
    <property type="component" value="Unassembled WGS sequence"/>
</dbReference>
<evidence type="ECO:0000313" key="3">
    <source>
        <dbReference type="Proteomes" id="UP000265520"/>
    </source>
</evidence>
<feature type="non-terminal residue" evidence="2">
    <location>
        <position position="130"/>
    </location>
</feature>
<sequence length="130" mass="14648">MNTDAITKAEVLKLYSIVDKVHSRLLPSTTRVIICHDEARKELQRMEIQLFTMPIAKTWGNCSGSAKSPTYMKAHLNGIRSITWHDDHETQTTSTDRGQTPTTSQRASLQRIIQVLYVADPLHMGDATIL</sequence>
<evidence type="ECO:0000256" key="1">
    <source>
        <dbReference type="SAM" id="MobiDB-lite"/>
    </source>
</evidence>
<accession>A0A392NGH5</accession>
<proteinExistence type="predicted"/>
<name>A0A392NGH5_9FABA</name>
<protein>
    <submittedName>
        <fullName evidence="2">Uncharacterized protein</fullName>
    </submittedName>
</protein>